<feature type="transmembrane region" description="Helical" evidence="1">
    <location>
        <begin position="176"/>
        <end position="195"/>
    </location>
</feature>
<feature type="transmembrane region" description="Helical" evidence="1">
    <location>
        <begin position="12"/>
        <end position="31"/>
    </location>
</feature>
<name>A0A9D2D3P2_9FIRM</name>
<protein>
    <submittedName>
        <fullName evidence="3">CPBP family intramembrane metalloprotease</fullName>
    </submittedName>
</protein>
<dbReference type="Pfam" id="PF02517">
    <property type="entry name" value="Rce1-like"/>
    <property type="match status" value="1"/>
</dbReference>
<feature type="transmembrane region" description="Helical" evidence="1">
    <location>
        <begin position="52"/>
        <end position="77"/>
    </location>
</feature>
<keyword evidence="1" id="KW-1133">Transmembrane helix</keyword>
<accession>A0A9D2D3P2</accession>
<proteinExistence type="predicted"/>
<organism evidence="3 4">
    <name type="scientific">Candidatus Eubacterium avistercoris</name>
    <dbReference type="NCBI Taxonomy" id="2838567"/>
    <lineage>
        <taxon>Bacteria</taxon>
        <taxon>Bacillati</taxon>
        <taxon>Bacillota</taxon>
        <taxon>Clostridia</taxon>
        <taxon>Eubacteriales</taxon>
        <taxon>Eubacteriaceae</taxon>
        <taxon>Eubacterium</taxon>
    </lineage>
</organism>
<dbReference type="Proteomes" id="UP000824024">
    <property type="component" value="Unassembled WGS sequence"/>
</dbReference>
<feature type="transmembrane region" description="Helical" evidence="1">
    <location>
        <begin position="129"/>
        <end position="147"/>
    </location>
</feature>
<sequence length="246" mass="28157">MSLLKNTAFLQRLSVVFAVTVIIVFGIWYRRRFIAPFRKRPKKYWNGFSMQILFAVIFLGFGLQYITSLFSYVVSWINPSLLYNYNSSIDSAGYNSITIMLAVYTIILAPVGEELVFRGLTYRFARKALPFWGANILQAALFGVMHLNLFQGLYAFFLGLFLGWICHIGRGVRYSILLHMIFNLLGTIFSGFFQITMSLSVAGFSLIGIALTIFALAIYRAEFRSRNARFRSRSGQDNRRNFTVVS</sequence>
<dbReference type="InterPro" id="IPR003675">
    <property type="entry name" value="Rce1/LyrA-like_dom"/>
</dbReference>
<dbReference type="GO" id="GO:0008237">
    <property type="term" value="F:metallopeptidase activity"/>
    <property type="evidence" value="ECO:0007669"/>
    <property type="project" value="UniProtKB-KW"/>
</dbReference>
<reference evidence="3" key="1">
    <citation type="journal article" date="2021" name="PeerJ">
        <title>Extensive microbial diversity within the chicken gut microbiome revealed by metagenomics and culture.</title>
        <authorList>
            <person name="Gilroy R."/>
            <person name="Ravi A."/>
            <person name="Getino M."/>
            <person name="Pursley I."/>
            <person name="Horton D.L."/>
            <person name="Alikhan N.F."/>
            <person name="Baker D."/>
            <person name="Gharbi K."/>
            <person name="Hall N."/>
            <person name="Watson M."/>
            <person name="Adriaenssens E.M."/>
            <person name="Foster-Nyarko E."/>
            <person name="Jarju S."/>
            <person name="Secka A."/>
            <person name="Antonio M."/>
            <person name="Oren A."/>
            <person name="Chaudhuri R.R."/>
            <person name="La Ragione R."/>
            <person name="Hildebrand F."/>
            <person name="Pallen M.J."/>
        </authorList>
    </citation>
    <scope>NUCLEOTIDE SEQUENCE</scope>
    <source>
        <strain evidence="3">CHK192-9172</strain>
    </source>
</reference>
<feature type="domain" description="CAAX prenyl protease 2/Lysostaphin resistance protein A-like" evidence="2">
    <location>
        <begin position="98"/>
        <end position="185"/>
    </location>
</feature>
<evidence type="ECO:0000313" key="4">
    <source>
        <dbReference type="Proteomes" id="UP000824024"/>
    </source>
</evidence>
<dbReference type="GO" id="GO:0004175">
    <property type="term" value="F:endopeptidase activity"/>
    <property type="evidence" value="ECO:0007669"/>
    <property type="project" value="UniProtKB-ARBA"/>
</dbReference>
<feature type="transmembrane region" description="Helical" evidence="1">
    <location>
        <begin position="97"/>
        <end position="117"/>
    </location>
</feature>
<feature type="transmembrane region" description="Helical" evidence="1">
    <location>
        <begin position="201"/>
        <end position="221"/>
    </location>
</feature>
<keyword evidence="1" id="KW-0472">Membrane</keyword>
<dbReference type="PANTHER" id="PTHR36435:SF1">
    <property type="entry name" value="CAAX AMINO TERMINAL PROTEASE FAMILY PROTEIN"/>
    <property type="match status" value="1"/>
</dbReference>
<dbReference type="EMBL" id="DXCH01000216">
    <property type="protein sequence ID" value="HIZ07845.1"/>
    <property type="molecule type" value="Genomic_DNA"/>
</dbReference>
<feature type="transmembrane region" description="Helical" evidence="1">
    <location>
        <begin position="153"/>
        <end position="169"/>
    </location>
</feature>
<dbReference type="PANTHER" id="PTHR36435">
    <property type="entry name" value="SLR1288 PROTEIN"/>
    <property type="match status" value="1"/>
</dbReference>
<gene>
    <name evidence="3" type="ORF">IAA08_07920</name>
</gene>
<keyword evidence="1" id="KW-0812">Transmembrane</keyword>
<keyword evidence="3" id="KW-0482">Metalloprotease</keyword>
<dbReference type="AlphaFoldDB" id="A0A9D2D3P2"/>
<reference evidence="3" key="2">
    <citation type="submission" date="2021-04" db="EMBL/GenBank/DDBJ databases">
        <authorList>
            <person name="Gilroy R."/>
        </authorList>
    </citation>
    <scope>NUCLEOTIDE SEQUENCE</scope>
    <source>
        <strain evidence="3">CHK192-9172</strain>
    </source>
</reference>
<evidence type="ECO:0000313" key="3">
    <source>
        <dbReference type="EMBL" id="HIZ07845.1"/>
    </source>
</evidence>
<dbReference type="GO" id="GO:0080120">
    <property type="term" value="P:CAAX-box protein maturation"/>
    <property type="evidence" value="ECO:0007669"/>
    <property type="project" value="UniProtKB-ARBA"/>
</dbReference>
<dbReference type="InterPro" id="IPR052710">
    <property type="entry name" value="CAAX_protease"/>
</dbReference>
<keyword evidence="3" id="KW-0378">Hydrolase</keyword>
<keyword evidence="3" id="KW-0645">Protease</keyword>
<comment type="caution">
    <text evidence="3">The sequence shown here is derived from an EMBL/GenBank/DDBJ whole genome shotgun (WGS) entry which is preliminary data.</text>
</comment>
<evidence type="ECO:0000259" key="2">
    <source>
        <dbReference type="Pfam" id="PF02517"/>
    </source>
</evidence>
<evidence type="ECO:0000256" key="1">
    <source>
        <dbReference type="SAM" id="Phobius"/>
    </source>
</evidence>